<dbReference type="Gene3D" id="3.80.10.10">
    <property type="entry name" value="Ribonuclease Inhibitor"/>
    <property type="match status" value="1"/>
</dbReference>
<dbReference type="AlphaFoldDB" id="A0A7S4E4H6"/>
<dbReference type="SUPFAM" id="SSF51206">
    <property type="entry name" value="cAMP-binding domain-like"/>
    <property type="match status" value="1"/>
</dbReference>
<evidence type="ECO:0000313" key="9">
    <source>
        <dbReference type="Proteomes" id="UP000789595"/>
    </source>
</evidence>
<organism evidence="7">
    <name type="scientific">Pelagomonas calceolata</name>
    <dbReference type="NCBI Taxonomy" id="35677"/>
    <lineage>
        <taxon>Eukaryota</taxon>
        <taxon>Sar</taxon>
        <taxon>Stramenopiles</taxon>
        <taxon>Ochrophyta</taxon>
        <taxon>Pelagophyceae</taxon>
        <taxon>Pelagomonadales</taxon>
        <taxon>Pelagomonadaceae</taxon>
        <taxon>Pelagomonas</taxon>
    </lineage>
</organism>
<feature type="region of interest" description="Disordered" evidence="4">
    <location>
        <begin position="1"/>
        <end position="35"/>
    </location>
</feature>
<dbReference type="EMBL" id="CAKKNE010000006">
    <property type="protein sequence ID" value="CAH0379630.1"/>
    <property type="molecule type" value="Genomic_DNA"/>
</dbReference>
<evidence type="ECO:0000313" key="8">
    <source>
        <dbReference type="EMBL" id="CAH0379630.1"/>
    </source>
</evidence>
<accession>A0A7S4E4H6</accession>
<protein>
    <recommendedName>
        <fullName evidence="6">Cyclic nucleotide-binding domain-containing protein</fullName>
    </recommendedName>
</protein>
<dbReference type="SUPFAM" id="SSF52047">
    <property type="entry name" value="RNI-like"/>
    <property type="match status" value="1"/>
</dbReference>
<dbReference type="OrthoDB" id="120976at2759"/>
<dbReference type="PROSITE" id="PS50042">
    <property type="entry name" value="CNMP_BINDING_3"/>
    <property type="match status" value="1"/>
</dbReference>
<evidence type="ECO:0000313" key="7">
    <source>
        <dbReference type="EMBL" id="CAE0689923.1"/>
    </source>
</evidence>
<feature type="transmembrane region" description="Helical" evidence="5">
    <location>
        <begin position="659"/>
        <end position="679"/>
    </location>
</feature>
<gene>
    <name evidence="7" type="ORF">PCAL00307_LOCUS5358</name>
    <name evidence="8" type="ORF">PECAL_6P12580</name>
</gene>
<evidence type="ECO:0000256" key="4">
    <source>
        <dbReference type="SAM" id="MobiDB-lite"/>
    </source>
</evidence>
<reference evidence="8" key="2">
    <citation type="submission" date="2021-11" db="EMBL/GenBank/DDBJ databases">
        <authorList>
            <consortium name="Genoscope - CEA"/>
            <person name="William W."/>
        </authorList>
    </citation>
    <scope>NUCLEOTIDE SEQUENCE</scope>
</reference>
<evidence type="ECO:0000256" key="2">
    <source>
        <dbReference type="ARBA" id="ARBA00022614"/>
    </source>
</evidence>
<proteinExistence type="predicted"/>
<dbReference type="Pfam" id="PF13516">
    <property type="entry name" value="LRR_6"/>
    <property type="match status" value="2"/>
</dbReference>
<keyword evidence="5" id="KW-0812">Transmembrane</keyword>
<dbReference type="Proteomes" id="UP000789595">
    <property type="component" value="Unassembled WGS sequence"/>
</dbReference>
<keyword evidence="1" id="KW-0343">GTPase activation</keyword>
<dbReference type="PANTHER" id="PTHR24113:SF12">
    <property type="entry name" value="RAN GTPASE-ACTIVATING PROTEIN 1"/>
    <property type="match status" value="1"/>
</dbReference>
<feature type="compositionally biased region" description="Low complexity" evidence="4">
    <location>
        <begin position="1083"/>
        <end position="1096"/>
    </location>
</feature>
<keyword evidence="9" id="KW-1185">Reference proteome</keyword>
<reference evidence="7" key="1">
    <citation type="submission" date="2021-01" db="EMBL/GenBank/DDBJ databases">
        <authorList>
            <person name="Corre E."/>
            <person name="Pelletier E."/>
            <person name="Niang G."/>
            <person name="Scheremetjew M."/>
            <person name="Finn R."/>
            <person name="Kale V."/>
            <person name="Holt S."/>
            <person name="Cochrane G."/>
            <person name="Meng A."/>
            <person name="Brown T."/>
            <person name="Cohen L."/>
        </authorList>
    </citation>
    <scope>NUCLEOTIDE SEQUENCE</scope>
    <source>
        <strain evidence="7">CCMP1756</strain>
    </source>
</reference>
<dbReference type="InterPro" id="IPR000595">
    <property type="entry name" value="cNMP-bd_dom"/>
</dbReference>
<dbReference type="Gene3D" id="2.60.120.10">
    <property type="entry name" value="Jelly Rolls"/>
    <property type="match status" value="1"/>
</dbReference>
<dbReference type="GO" id="GO:0005634">
    <property type="term" value="C:nucleus"/>
    <property type="evidence" value="ECO:0007669"/>
    <property type="project" value="TreeGrafter"/>
</dbReference>
<keyword evidence="3" id="KW-0677">Repeat</keyword>
<dbReference type="InterPro" id="IPR018490">
    <property type="entry name" value="cNMP-bd_dom_sf"/>
</dbReference>
<dbReference type="SMART" id="SM00368">
    <property type="entry name" value="LRR_RI"/>
    <property type="match status" value="5"/>
</dbReference>
<evidence type="ECO:0000256" key="1">
    <source>
        <dbReference type="ARBA" id="ARBA00022468"/>
    </source>
</evidence>
<feature type="domain" description="Cyclic nucleotide-binding" evidence="6">
    <location>
        <begin position="866"/>
        <end position="923"/>
    </location>
</feature>
<evidence type="ECO:0000259" key="6">
    <source>
        <dbReference type="PROSITE" id="PS50042"/>
    </source>
</evidence>
<dbReference type="Gene3D" id="1.10.287.70">
    <property type="match status" value="1"/>
</dbReference>
<dbReference type="InterPro" id="IPR032675">
    <property type="entry name" value="LRR_dom_sf"/>
</dbReference>
<dbReference type="GO" id="GO:0006913">
    <property type="term" value="P:nucleocytoplasmic transport"/>
    <property type="evidence" value="ECO:0007669"/>
    <property type="project" value="TreeGrafter"/>
</dbReference>
<feature type="compositionally biased region" description="Low complexity" evidence="4">
    <location>
        <begin position="20"/>
        <end position="30"/>
    </location>
</feature>
<name>A0A7S4E4H6_9STRA</name>
<dbReference type="EMBL" id="HBIW01006437">
    <property type="protein sequence ID" value="CAE0689923.1"/>
    <property type="molecule type" value="Transcribed_RNA"/>
</dbReference>
<dbReference type="InterPro" id="IPR001611">
    <property type="entry name" value="Leu-rich_rpt"/>
</dbReference>
<sequence length="1104" mass="121861">MVPHRLASMLRGASERGASEEPPAEASASPQIKQRWKSALAFAKTQTRDESGPAVFSHQGPDGAWEPYDAARCLEIATAMEAQGPDGAVQLEGIPFEVRWGSKATSSRVATPPDEGMIQVNIRNDNTRIVRREQTVEVFSHQGPDGSWENYDAARCEEISKAMKDQGPDGAIQLEGIPFEVRWGARATSSRVATPPAEGMIQVNLKNDNTRIVRKEASGVLAVKPQPASVGEYEALEEVPGKVDLSFKELGDAKTRKLASWIKRTKPIGLEGLFLAGNQIGEPGAISLRMALGTASNLRVLDLAMNQLGDAGASEIAQLLETLSTEHTLELRLGTNDISSIGVKSICDACANGALHALFLDNNCVDDDAAIHVAALLKTDTKIKHLRLDTNGVGDSGVQAIAKALVANSESVLEHLELDANPFGRGGTRHLSVALQKCPHLTKIDADRRFARDDSGVSQPKSRRKLMRPLSIDAGRERRREIWDRARSAQEHQGLILSGEGFVVQTWRIIVAELYACSAALEAIGMGFGWRPPASITATLFAVFVFDIVLSFNTSFVDQFHEEVFNRKRIAKNYVWRRDRSSNARESPFIAEALALIPDIVRFCGCTASLQRQRNRSEVIKCDRWGSEGYRVIGGLVFLRLVRFQASNREYISGHSARLVYLLVLTVLSMHFMGCLIAYDMYRGRLQGWKGSDLDWSNYMDNNDDIWNVGGTGEYPPLHPLFTNIGDAYFDCIWRVAGVLTGNISWISPAGVPQSSLSRFIGVLCFFYTLLLNAVLIAEVGNVMHAVLNSDADADERDEIFAVRRCLHYHRVDAKVSERVLKYYKFAWRSRKGCLPLEDVAAKLPKALRLELDLAALFEKCRAIPFVSAHEGATVIQFLRALSMQTVPAGQVVFRRGEPARALCYVLLGRLSVVIPIERMGQGHQKNYLDANLQQLQLLIPGMSAGGAGLFSQECTSKVTICNRSKDWAEIASITKADVMTLCENDEVRHWFEEAAHQENFLIKAAAKRSPSEESVSEESVVTPTPTWRQQLRHFETHKKSKKMDHVRDAIAAFSTFDMHDMVGAPEPMRTSSTMSPQLRGLSPQRSVSSGASSPAARRRAVSK</sequence>
<evidence type="ECO:0000256" key="3">
    <source>
        <dbReference type="ARBA" id="ARBA00022737"/>
    </source>
</evidence>
<dbReference type="InterPro" id="IPR027038">
    <property type="entry name" value="RanGap"/>
</dbReference>
<evidence type="ECO:0000256" key="5">
    <source>
        <dbReference type="SAM" id="Phobius"/>
    </source>
</evidence>
<keyword evidence="2" id="KW-0433">Leucine-rich repeat</keyword>
<dbReference type="PANTHER" id="PTHR24113">
    <property type="entry name" value="RAN GTPASE-ACTIVATING PROTEIN 1"/>
    <property type="match status" value="1"/>
</dbReference>
<dbReference type="InterPro" id="IPR014710">
    <property type="entry name" value="RmlC-like_jellyroll"/>
</dbReference>
<keyword evidence="5" id="KW-1133">Transmembrane helix</keyword>
<dbReference type="GO" id="GO:0031267">
    <property type="term" value="F:small GTPase binding"/>
    <property type="evidence" value="ECO:0007669"/>
    <property type="project" value="TreeGrafter"/>
</dbReference>
<dbReference type="GO" id="GO:0048471">
    <property type="term" value="C:perinuclear region of cytoplasm"/>
    <property type="evidence" value="ECO:0007669"/>
    <property type="project" value="TreeGrafter"/>
</dbReference>
<dbReference type="GO" id="GO:0005096">
    <property type="term" value="F:GTPase activator activity"/>
    <property type="evidence" value="ECO:0007669"/>
    <property type="project" value="UniProtKB-KW"/>
</dbReference>
<feature type="region of interest" description="Disordered" evidence="4">
    <location>
        <begin position="1063"/>
        <end position="1104"/>
    </location>
</feature>
<dbReference type="GO" id="GO:0005829">
    <property type="term" value="C:cytosol"/>
    <property type="evidence" value="ECO:0007669"/>
    <property type="project" value="TreeGrafter"/>
</dbReference>
<keyword evidence="5" id="KW-0472">Membrane</keyword>